<evidence type="ECO:0000313" key="3">
    <source>
        <dbReference type="Proteomes" id="UP000254343"/>
    </source>
</evidence>
<feature type="transmembrane region" description="Helical" evidence="1">
    <location>
        <begin position="159"/>
        <end position="179"/>
    </location>
</feature>
<evidence type="ECO:0000256" key="1">
    <source>
        <dbReference type="SAM" id="Phobius"/>
    </source>
</evidence>
<dbReference type="Proteomes" id="UP000254343">
    <property type="component" value="Unassembled WGS sequence"/>
</dbReference>
<dbReference type="Pfam" id="PF06532">
    <property type="entry name" value="NrsF"/>
    <property type="match status" value="1"/>
</dbReference>
<dbReference type="AlphaFoldDB" id="A0A380W367"/>
<accession>A0A380W367</accession>
<feature type="transmembrane region" description="Helical" evidence="1">
    <location>
        <begin position="28"/>
        <end position="48"/>
    </location>
</feature>
<name>A0A380W367_AFIFE</name>
<feature type="transmembrane region" description="Helical" evidence="1">
    <location>
        <begin position="60"/>
        <end position="82"/>
    </location>
</feature>
<feature type="transmembrane region" description="Helical" evidence="1">
    <location>
        <begin position="185"/>
        <end position="206"/>
    </location>
</feature>
<keyword evidence="1" id="KW-0472">Membrane</keyword>
<dbReference type="EMBL" id="UIGB01000001">
    <property type="protein sequence ID" value="SUU83286.1"/>
    <property type="molecule type" value="Genomic_DNA"/>
</dbReference>
<dbReference type="InterPro" id="IPR009495">
    <property type="entry name" value="NrsF"/>
</dbReference>
<evidence type="ECO:0000313" key="2">
    <source>
        <dbReference type="EMBL" id="SUU83286.1"/>
    </source>
</evidence>
<protein>
    <submittedName>
        <fullName evidence="2">Protein of uncharacterized function (DUF1109)</fullName>
    </submittedName>
</protein>
<dbReference type="OrthoDB" id="6024860at2"/>
<keyword evidence="1" id="KW-0812">Transmembrane</keyword>
<organism evidence="2 3">
    <name type="scientific">Afipia felis</name>
    <name type="common">Cat scratch disease bacillus</name>
    <dbReference type="NCBI Taxonomy" id="1035"/>
    <lineage>
        <taxon>Bacteria</taxon>
        <taxon>Pseudomonadati</taxon>
        <taxon>Pseudomonadota</taxon>
        <taxon>Alphaproteobacteria</taxon>
        <taxon>Hyphomicrobiales</taxon>
        <taxon>Nitrobacteraceae</taxon>
        <taxon>Afipia</taxon>
    </lineage>
</organism>
<dbReference type="RefSeq" id="WP_002718066.1">
    <property type="nucleotide sequence ID" value="NZ_UFSI01000001.1"/>
</dbReference>
<feature type="transmembrane region" description="Helical" evidence="1">
    <location>
        <begin position="127"/>
        <end position="147"/>
    </location>
</feature>
<keyword evidence="1" id="KW-1133">Transmembrane helix</keyword>
<reference evidence="2 3" key="1">
    <citation type="submission" date="2018-06" db="EMBL/GenBank/DDBJ databases">
        <authorList>
            <consortium name="Pathogen Informatics"/>
            <person name="Doyle S."/>
        </authorList>
    </citation>
    <scope>NUCLEOTIDE SEQUENCE [LARGE SCALE GENOMIC DNA]</scope>
    <source>
        <strain evidence="2 3">NCTC12722</strain>
    </source>
</reference>
<sequence length="223" mass="23891">MITTPDLIASLSANATPVRRLRPPVLRACFWLALAALVLVLLGISHGLRPDFAKQLADRVYVVGLVASLLTGVLAAVAAFMLSLPDRSRLYSLLPLPSLLVWMSTVGVGCLTDWVSVGPAGMQMGEAVSCFATLVLTSLPLSLALLVMLRYTARLRPIAVIWMGSVAVGALTASALSLFHDIDATVMILMWNLGAAILIIALGRIFGRRMLSWVAPQPLDRFT</sequence>
<feature type="transmembrane region" description="Helical" evidence="1">
    <location>
        <begin position="94"/>
        <end position="115"/>
    </location>
</feature>
<gene>
    <name evidence="2" type="ORF">NCTC12722_00449</name>
</gene>
<proteinExistence type="predicted"/>